<sequence length="393" mass="42673">MEAPQPEPPTTAAYEEEWVIGPHNTNFYTRTYSCVDPIAAVAFVHGAAEHSERFSEMHTNFSTKHNIAVFSFDLRGFGRTALDKDHRSKDAAYGKSKWEFQMDDVEWAIEQTAEKFPAVPIFLMGVSMGGGQALGLLCDKARAENTPVKRITGVIAGSPCITLANPVPKAAVWIVNILSSMKPYMVFPIKNNANDLSRNPETNASYLSDPFITQSPGSLQSLKDMIGGGEALLNTGYAYWPEKVPVLFLHGTGDKFTSPKGTEALFEKFPANDKKLILYPGAYHELHNEPDGVKEKSLSDVVAFILAHCPPFRAPSPQLEGRGPDIQGFRVGVNAPAPVSTSPSHGTPPLPPRHSKGHPDGGMWKAHRVGVAGTMDTVDHPHLLNVGSVVTVP</sequence>
<dbReference type="Proteomes" id="UP000027222">
    <property type="component" value="Unassembled WGS sequence"/>
</dbReference>
<dbReference type="AlphaFoldDB" id="A0A067S7U9"/>
<dbReference type="STRING" id="685588.A0A067S7U9"/>
<gene>
    <name evidence="3" type="ORF">GALMADRAFT_147558</name>
</gene>
<dbReference type="HOGENOM" id="CLU_026209_5_2_1"/>
<dbReference type="PANTHER" id="PTHR11614">
    <property type="entry name" value="PHOSPHOLIPASE-RELATED"/>
    <property type="match status" value="1"/>
</dbReference>
<dbReference type="Pfam" id="PF12146">
    <property type="entry name" value="Hydrolase_4"/>
    <property type="match status" value="1"/>
</dbReference>
<evidence type="ECO:0000313" key="3">
    <source>
        <dbReference type="EMBL" id="KDR66911.1"/>
    </source>
</evidence>
<organism evidence="3 4">
    <name type="scientific">Galerina marginata (strain CBS 339.88)</name>
    <dbReference type="NCBI Taxonomy" id="685588"/>
    <lineage>
        <taxon>Eukaryota</taxon>
        <taxon>Fungi</taxon>
        <taxon>Dikarya</taxon>
        <taxon>Basidiomycota</taxon>
        <taxon>Agaricomycotina</taxon>
        <taxon>Agaricomycetes</taxon>
        <taxon>Agaricomycetidae</taxon>
        <taxon>Agaricales</taxon>
        <taxon>Agaricineae</taxon>
        <taxon>Strophariaceae</taxon>
        <taxon>Galerina</taxon>
    </lineage>
</organism>
<dbReference type="InterPro" id="IPR022742">
    <property type="entry name" value="Hydrolase_4"/>
</dbReference>
<feature type="region of interest" description="Disordered" evidence="1">
    <location>
        <begin position="333"/>
        <end position="361"/>
    </location>
</feature>
<accession>A0A067S7U9</accession>
<dbReference type="OrthoDB" id="10249433at2759"/>
<name>A0A067S7U9_GALM3</name>
<keyword evidence="4" id="KW-1185">Reference proteome</keyword>
<feature type="domain" description="Serine aminopeptidase S33" evidence="2">
    <location>
        <begin position="37"/>
        <end position="291"/>
    </location>
</feature>
<evidence type="ECO:0000313" key="4">
    <source>
        <dbReference type="Proteomes" id="UP000027222"/>
    </source>
</evidence>
<dbReference type="InterPro" id="IPR029058">
    <property type="entry name" value="AB_hydrolase_fold"/>
</dbReference>
<protein>
    <recommendedName>
        <fullName evidence="2">Serine aminopeptidase S33 domain-containing protein</fullName>
    </recommendedName>
</protein>
<evidence type="ECO:0000256" key="1">
    <source>
        <dbReference type="SAM" id="MobiDB-lite"/>
    </source>
</evidence>
<dbReference type="EMBL" id="KL142419">
    <property type="protein sequence ID" value="KDR66911.1"/>
    <property type="molecule type" value="Genomic_DNA"/>
</dbReference>
<evidence type="ECO:0000259" key="2">
    <source>
        <dbReference type="Pfam" id="PF12146"/>
    </source>
</evidence>
<dbReference type="Gene3D" id="3.40.50.1820">
    <property type="entry name" value="alpha/beta hydrolase"/>
    <property type="match status" value="1"/>
</dbReference>
<dbReference type="SUPFAM" id="SSF53474">
    <property type="entry name" value="alpha/beta-Hydrolases"/>
    <property type="match status" value="1"/>
</dbReference>
<proteinExistence type="predicted"/>
<dbReference type="InterPro" id="IPR051044">
    <property type="entry name" value="MAG_DAG_Lipase"/>
</dbReference>
<reference evidence="4" key="1">
    <citation type="journal article" date="2014" name="Proc. Natl. Acad. Sci. U.S.A.">
        <title>Extensive sampling of basidiomycete genomes demonstrates inadequacy of the white-rot/brown-rot paradigm for wood decay fungi.</title>
        <authorList>
            <person name="Riley R."/>
            <person name="Salamov A.A."/>
            <person name="Brown D.W."/>
            <person name="Nagy L.G."/>
            <person name="Floudas D."/>
            <person name="Held B.W."/>
            <person name="Levasseur A."/>
            <person name="Lombard V."/>
            <person name="Morin E."/>
            <person name="Otillar R."/>
            <person name="Lindquist E.A."/>
            <person name="Sun H."/>
            <person name="LaButti K.M."/>
            <person name="Schmutz J."/>
            <person name="Jabbour D."/>
            <person name="Luo H."/>
            <person name="Baker S.E."/>
            <person name="Pisabarro A.G."/>
            <person name="Walton J.D."/>
            <person name="Blanchette R.A."/>
            <person name="Henrissat B."/>
            <person name="Martin F."/>
            <person name="Cullen D."/>
            <person name="Hibbett D.S."/>
            <person name="Grigoriev I.V."/>
        </authorList>
    </citation>
    <scope>NUCLEOTIDE SEQUENCE [LARGE SCALE GENOMIC DNA]</scope>
    <source>
        <strain evidence="4">CBS 339.88</strain>
    </source>
</reference>